<dbReference type="Proteomes" id="UP000268094">
    <property type="component" value="Unassembled WGS sequence"/>
</dbReference>
<evidence type="ECO:0000259" key="1">
    <source>
        <dbReference type="Pfam" id="PF13480"/>
    </source>
</evidence>
<feature type="domain" description="BioF2-like acetyltransferase" evidence="1">
    <location>
        <begin position="145"/>
        <end position="274"/>
    </location>
</feature>
<gene>
    <name evidence="2" type="ORF">D7V88_02950</name>
</gene>
<dbReference type="EMBL" id="RAVZ01000010">
    <property type="protein sequence ID" value="RKG93347.1"/>
    <property type="molecule type" value="Genomic_DNA"/>
</dbReference>
<reference evidence="3" key="1">
    <citation type="submission" date="2018-09" db="EMBL/GenBank/DDBJ databases">
        <authorList>
            <person name="Livingstone P.G."/>
            <person name="Whitworth D.E."/>
        </authorList>
    </citation>
    <scope>NUCLEOTIDE SEQUENCE [LARGE SCALE GENOMIC DNA]</scope>
    <source>
        <strain evidence="3">CA054A</strain>
    </source>
</reference>
<evidence type="ECO:0000313" key="2">
    <source>
        <dbReference type="EMBL" id="RKG93347.1"/>
    </source>
</evidence>
<accession>A0A3A8JBU7</accession>
<dbReference type="InterPro" id="IPR038740">
    <property type="entry name" value="BioF2-like_GNAT_dom"/>
</dbReference>
<dbReference type="Gene3D" id="3.40.630.30">
    <property type="match status" value="1"/>
</dbReference>
<sequence length="328" mass="35980">MNHSEISRIRPPHLNQCRAALVPDEGMSALSDDYFRSVHHLRAEGVTHTLVIEDGGGSALRVPLIVRPIEGTQYRDAISPYGYPGGGQDGLGELPKDAVDWTGTGLVSLFVRDRVAGPRCFAGGTERNEVFFIDPRLPLEFPAEARRQMRRNTRLGFLSTCCPVREASHEEREGFKDVYRQTMVRDGAHARYFFSDAYFEELFSSPVAWLATTRAADGHIASSGVGVSSDGLLHYYLGGTADADLARSPAKNTVFGALVELSARLGMPLHLGGGVRPGDGLEQFKRSFSNTSSHLCTHELICEPSVYDRLSERSSDTGYFPAYRAPQA</sequence>
<dbReference type="InterPro" id="IPR016181">
    <property type="entry name" value="Acyl_CoA_acyltransferase"/>
</dbReference>
<dbReference type="GO" id="GO:0016740">
    <property type="term" value="F:transferase activity"/>
    <property type="evidence" value="ECO:0007669"/>
    <property type="project" value="UniProtKB-KW"/>
</dbReference>
<comment type="caution">
    <text evidence="2">The sequence shown here is derived from an EMBL/GenBank/DDBJ whole genome shotgun (WGS) entry which is preliminary data.</text>
</comment>
<protein>
    <submittedName>
        <fullName evidence="2">GNAT family N-acetyltransferase</fullName>
    </submittedName>
</protein>
<keyword evidence="2" id="KW-0808">Transferase</keyword>
<name>A0A3A8JBU7_9BACT</name>
<evidence type="ECO:0000313" key="3">
    <source>
        <dbReference type="Proteomes" id="UP000268094"/>
    </source>
</evidence>
<dbReference type="Pfam" id="PF13480">
    <property type="entry name" value="Acetyltransf_6"/>
    <property type="match status" value="1"/>
</dbReference>
<dbReference type="OrthoDB" id="5496435at2"/>
<proteinExistence type="predicted"/>
<organism evidence="2 3">
    <name type="scientific">Corallococcus terminator</name>
    <dbReference type="NCBI Taxonomy" id="2316733"/>
    <lineage>
        <taxon>Bacteria</taxon>
        <taxon>Pseudomonadati</taxon>
        <taxon>Myxococcota</taxon>
        <taxon>Myxococcia</taxon>
        <taxon>Myxococcales</taxon>
        <taxon>Cystobacterineae</taxon>
        <taxon>Myxococcaceae</taxon>
        <taxon>Corallococcus</taxon>
    </lineage>
</organism>
<dbReference type="AlphaFoldDB" id="A0A3A8JBU7"/>
<dbReference type="SUPFAM" id="SSF55729">
    <property type="entry name" value="Acyl-CoA N-acyltransferases (Nat)"/>
    <property type="match status" value="1"/>
</dbReference>
<keyword evidence="3" id="KW-1185">Reference proteome</keyword>